<evidence type="ECO:0000313" key="2">
    <source>
        <dbReference type="EMBL" id="PTX58428.1"/>
    </source>
</evidence>
<dbReference type="Proteomes" id="UP000244240">
    <property type="component" value="Unassembled WGS sequence"/>
</dbReference>
<keyword evidence="1" id="KW-0472">Membrane</keyword>
<dbReference type="PANTHER" id="PTHR40078:SF1">
    <property type="entry name" value="INTEGRAL MEMBRANE PROTEIN"/>
    <property type="match status" value="1"/>
</dbReference>
<evidence type="ECO:0000256" key="1">
    <source>
        <dbReference type="SAM" id="Phobius"/>
    </source>
</evidence>
<keyword evidence="3" id="KW-1185">Reference proteome</keyword>
<feature type="transmembrane region" description="Helical" evidence="1">
    <location>
        <begin position="161"/>
        <end position="182"/>
    </location>
</feature>
<dbReference type="EMBL" id="QBKR01000016">
    <property type="protein sequence ID" value="PTX58428.1"/>
    <property type="molecule type" value="Genomic_DNA"/>
</dbReference>
<dbReference type="RefSeq" id="WP_108024376.1">
    <property type="nucleotide sequence ID" value="NZ_QBKR01000016.1"/>
</dbReference>
<dbReference type="AlphaFoldDB" id="A0A2T6BQS8"/>
<organism evidence="2 3">
    <name type="scientific">Melghirimyces profundicolus</name>
    <dbReference type="NCBI Taxonomy" id="1242148"/>
    <lineage>
        <taxon>Bacteria</taxon>
        <taxon>Bacillati</taxon>
        <taxon>Bacillota</taxon>
        <taxon>Bacilli</taxon>
        <taxon>Bacillales</taxon>
        <taxon>Thermoactinomycetaceae</taxon>
        <taxon>Melghirimyces</taxon>
    </lineage>
</organism>
<gene>
    <name evidence="2" type="ORF">C8P63_11615</name>
</gene>
<evidence type="ECO:0008006" key="4">
    <source>
        <dbReference type="Google" id="ProtNLM"/>
    </source>
</evidence>
<proteinExistence type="predicted"/>
<feature type="transmembrane region" description="Helical" evidence="1">
    <location>
        <begin position="93"/>
        <end position="114"/>
    </location>
</feature>
<feature type="transmembrane region" description="Helical" evidence="1">
    <location>
        <begin position="21"/>
        <end position="42"/>
    </location>
</feature>
<accession>A0A2T6BQS8</accession>
<evidence type="ECO:0000313" key="3">
    <source>
        <dbReference type="Proteomes" id="UP000244240"/>
    </source>
</evidence>
<reference evidence="2 3" key="1">
    <citation type="submission" date="2018-04" db="EMBL/GenBank/DDBJ databases">
        <title>Genomic Encyclopedia of Archaeal and Bacterial Type Strains, Phase II (KMG-II): from individual species to whole genera.</title>
        <authorList>
            <person name="Goeker M."/>
        </authorList>
    </citation>
    <scope>NUCLEOTIDE SEQUENCE [LARGE SCALE GENOMIC DNA]</scope>
    <source>
        <strain evidence="2 3">DSM 45787</strain>
    </source>
</reference>
<feature type="transmembrane region" description="Helical" evidence="1">
    <location>
        <begin position="120"/>
        <end position="140"/>
    </location>
</feature>
<dbReference type="InterPro" id="IPR038750">
    <property type="entry name" value="YczE/YyaS-like"/>
</dbReference>
<keyword evidence="1" id="KW-0812">Transmembrane</keyword>
<comment type="caution">
    <text evidence="2">The sequence shown here is derived from an EMBL/GenBank/DDBJ whole genome shotgun (WGS) entry which is preliminary data.</text>
</comment>
<dbReference type="PANTHER" id="PTHR40078">
    <property type="entry name" value="INTEGRAL MEMBRANE PROTEIN-RELATED"/>
    <property type="match status" value="1"/>
</dbReference>
<dbReference type="OrthoDB" id="154912at2"/>
<protein>
    <recommendedName>
        <fullName evidence="4">Membrane protein YczE</fullName>
    </recommendedName>
</protein>
<feature type="transmembrane region" description="Helical" evidence="1">
    <location>
        <begin position="54"/>
        <end position="81"/>
    </location>
</feature>
<sequence length="245" mass="26405">MTAESLKHRGEQLQNGWRPFLIRWGAFLAGLWIMALGIALMIKAGLGLAPWDVFHMGLAMVTPLTVGTWLQLVGLAVLTGASVLARRLPGPGAVLNMFLVGLFVDRLLASAWLKTPGAPVSQWGMLLCGLALIGLGNGLYIAPRLGAGPRDALVIVLSEKLGISISRIRLILEVSVLVVGWLLGGPVYFGTLLFSLTIGPMMQVSIQFWGKMIEMWTGRGVTVEGIHQRTLRSHHHDGFGGKVRG</sequence>
<keyword evidence="1" id="KW-1133">Transmembrane helix</keyword>
<dbReference type="Pfam" id="PF19700">
    <property type="entry name" value="DUF6198"/>
    <property type="match status" value="1"/>
</dbReference>
<name>A0A2T6BQS8_9BACL</name>